<dbReference type="GO" id="GO:0005737">
    <property type="term" value="C:cytoplasm"/>
    <property type="evidence" value="ECO:0007669"/>
    <property type="project" value="TreeGrafter"/>
</dbReference>
<dbReference type="GO" id="GO:0020037">
    <property type="term" value="F:heme binding"/>
    <property type="evidence" value="ECO:0007669"/>
    <property type="project" value="InterPro"/>
</dbReference>
<dbReference type="CDD" id="cd20617">
    <property type="entry name" value="CYP1_2-like"/>
    <property type="match status" value="1"/>
</dbReference>
<keyword evidence="5 7" id="KW-0408">Iron</keyword>
<accession>A0A9P1IEK1</accession>
<dbReference type="SUPFAM" id="SSF48264">
    <property type="entry name" value="Cytochrome P450"/>
    <property type="match status" value="1"/>
</dbReference>
<dbReference type="PRINTS" id="PR00385">
    <property type="entry name" value="P450"/>
</dbReference>
<keyword evidence="10" id="KW-1185">Reference proteome</keyword>
<reference evidence="9" key="1">
    <citation type="submission" date="2022-11" db="EMBL/GenBank/DDBJ databases">
        <authorList>
            <person name="Kikuchi T."/>
        </authorList>
    </citation>
    <scope>NUCLEOTIDE SEQUENCE</scope>
    <source>
        <strain evidence="9">PS1010</strain>
    </source>
</reference>
<evidence type="ECO:0000256" key="8">
    <source>
        <dbReference type="RuleBase" id="RU000461"/>
    </source>
</evidence>
<evidence type="ECO:0000313" key="9">
    <source>
        <dbReference type="EMBL" id="CAI5443701.1"/>
    </source>
</evidence>
<dbReference type="PANTHER" id="PTHR24300">
    <property type="entry name" value="CYTOCHROME P450 508A4-RELATED"/>
    <property type="match status" value="1"/>
</dbReference>
<gene>
    <name evidence="9" type="ORF">CAMP_LOCUS6338</name>
</gene>
<dbReference type="PANTHER" id="PTHR24300:SF414">
    <property type="entry name" value="CYTOCHROME P450 FAMILY"/>
    <property type="match status" value="1"/>
</dbReference>
<dbReference type="AlphaFoldDB" id="A0A9P1IEK1"/>
<evidence type="ECO:0000256" key="7">
    <source>
        <dbReference type="PIRSR" id="PIRSR602401-1"/>
    </source>
</evidence>
<dbReference type="PROSITE" id="PS00086">
    <property type="entry name" value="CYTOCHROME_P450"/>
    <property type="match status" value="1"/>
</dbReference>
<dbReference type="GO" id="GO:0006082">
    <property type="term" value="P:organic acid metabolic process"/>
    <property type="evidence" value="ECO:0007669"/>
    <property type="project" value="TreeGrafter"/>
</dbReference>
<dbReference type="InterPro" id="IPR017972">
    <property type="entry name" value="Cyt_P450_CS"/>
</dbReference>
<keyword evidence="4 8" id="KW-0560">Oxidoreductase</keyword>
<evidence type="ECO:0000256" key="1">
    <source>
        <dbReference type="ARBA" id="ARBA00001971"/>
    </source>
</evidence>
<evidence type="ECO:0000256" key="5">
    <source>
        <dbReference type="ARBA" id="ARBA00023004"/>
    </source>
</evidence>
<dbReference type="Pfam" id="PF00067">
    <property type="entry name" value="p450"/>
    <property type="match status" value="1"/>
</dbReference>
<feature type="binding site" description="axial binding residue" evidence="7">
    <location>
        <position position="345"/>
    </location>
    <ligand>
        <name>heme</name>
        <dbReference type="ChEBI" id="CHEBI:30413"/>
    </ligand>
    <ligandPart>
        <name>Fe</name>
        <dbReference type="ChEBI" id="CHEBI:18248"/>
    </ligandPart>
</feature>
<keyword evidence="3 7" id="KW-0479">Metal-binding</keyword>
<evidence type="ECO:0000256" key="3">
    <source>
        <dbReference type="ARBA" id="ARBA00022723"/>
    </source>
</evidence>
<dbReference type="GO" id="GO:0005506">
    <property type="term" value="F:iron ion binding"/>
    <property type="evidence" value="ECO:0007669"/>
    <property type="project" value="InterPro"/>
</dbReference>
<evidence type="ECO:0000256" key="2">
    <source>
        <dbReference type="ARBA" id="ARBA00010617"/>
    </source>
</evidence>
<name>A0A9P1IEK1_9PELO</name>
<proteinExistence type="inferred from homology"/>
<evidence type="ECO:0008006" key="11">
    <source>
        <dbReference type="Google" id="ProtNLM"/>
    </source>
</evidence>
<keyword evidence="7 8" id="KW-0349">Heme</keyword>
<dbReference type="FunFam" id="1.10.630.10:FF:000036">
    <property type="entry name" value="CYtochrome P450 family"/>
    <property type="match status" value="1"/>
</dbReference>
<comment type="caution">
    <text evidence="9">The sequence shown here is derived from an EMBL/GenBank/DDBJ whole genome shotgun (WGS) entry which is preliminary data.</text>
</comment>
<evidence type="ECO:0000256" key="6">
    <source>
        <dbReference type="ARBA" id="ARBA00023033"/>
    </source>
</evidence>
<dbReference type="InterPro" id="IPR050182">
    <property type="entry name" value="Cytochrome_P450_fam2"/>
</dbReference>
<dbReference type="Proteomes" id="UP001152747">
    <property type="component" value="Unassembled WGS sequence"/>
</dbReference>
<dbReference type="InterPro" id="IPR001128">
    <property type="entry name" value="Cyt_P450"/>
</dbReference>
<sequence>MLENSKGANGVVQIDGDKWREQRRFALHTLRDFGVGRPLMEQKIMLEVEALVDFLGKESRNGQEKVELNAPIANCVGNIINNMLFSCRFKQGDLKMTKLHHLLDRQSQIVMKSIMGAYITCPWTTKIPVLNSKWLELMDIKRQLCAFLAEQIAEHREKWDIIREEQAEVEDLTYAYMKEVERRMRSGEDVGFFDDLQLQMLLLDLFFAGMETTVTTLKWAFLLVAKNPSIQKRVQEELDQLGEISQISLAEKTRLPLTQATINEIQRIANILPFNLLRTVGISTKIDGFSFEKGDLIIPQVSILMNDPEIFDEPHIFNPDRFLDENYNVKKIEEFLPFSIGRRQCLGESLAKAELFLVFANLLKNFEIRVEDTVSMERVLGLTVSPPVYKCELRRRIL</sequence>
<organism evidence="9 10">
    <name type="scientific">Caenorhabditis angaria</name>
    <dbReference type="NCBI Taxonomy" id="860376"/>
    <lineage>
        <taxon>Eukaryota</taxon>
        <taxon>Metazoa</taxon>
        <taxon>Ecdysozoa</taxon>
        <taxon>Nematoda</taxon>
        <taxon>Chromadorea</taxon>
        <taxon>Rhabditida</taxon>
        <taxon>Rhabditina</taxon>
        <taxon>Rhabditomorpha</taxon>
        <taxon>Rhabditoidea</taxon>
        <taxon>Rhabditidae</taxon>
        <taxon>Peloderinae</taxon>
        <taxon>Caenorhabditis</taxon>
    </lineage>
</organism>
<evidence type="ECO:0000256" key="4">
    <source>
        <dbReference type="ARBA" id="ARBA00023002"/>
    </source>
</evidence>
<evidence type="ECO:0000313" key="10">
    <source>
        <dbReference type="Proteomes" id="UP001152747"/>
    </source>
</evidence>
<dbReference type="PRINTS" id="PR00463">
    <property type="entry name" value="EP450I"/>
</dbReference>
<keyword evidence="6 8" id="KW-0503">Monooxygenase</keyword>
<comment type="cofactor">
    <cofactor evidence="1 7">
        <name>heme</name>
        <dbReference type="ChEBI" id="CHEBI:30413"/>
    </cofactor>
</comment>
<comment type="similarity">
    <text evidence="2 8">Belongs to the cytochrome P450 family.</text>
</comment>
<dbReference type="GO" id="GO:0016712">
    <property type="term" value="F:oxidoreductase activity, acting on paired donors, with incorporation or reduction of molecular oxygen, reduced flavin or flavoprotein as one donor, and incorporation of one atom of oxygen"/>
    <property type="evidence" value="ECO:0007669"/>
    <property type="project" value="TreeGrafter"/>
</dbReference>
<protein>
    <recommendedName>
        <fullName evidence="11">Cytochrome P450</fullName>
    </recommendedName>
</protein>
<dbReference type="InterPro" id="IPR036396">
    <property type="entry name" value="Cyt_P450_sf"/>
</dbReference>
<dbReference type="InterPro" id="IPR002401">
    <property type="entry name" value="Cyt_P450_E_grp-I"/>
</dbReference>
<dbReference type="EMBL" id="CANHGI010000002">
    <property type="protein sequence ID" value="CAI5443701.1"/>
    <property type="molecule type" value="Genomic_DNA"/>
</dbReference>
<dbReference type="Gene3D" id="1.10.630.10">
    <property type="entry name" value="Cytochrome P450"/>
    <property type="match status" value="1"/>
</dbReference>
<dbReference type="GO" id="GO:0006805">
    <property type="term" value="P:xenobiotic metabolic process"/>
    <property type="evidence" value="ECO:0007669"/>
    <property type="project" value="TreeGrafter"/>
</dbReference>
<dbReference type="OrthoDB" id="2789670at2759"/>